<evidence type="ECO:0000313" key="8">
    <source>
        <dbReference type="EMBL" id="AKG38313.1"/>
    </source>
</evidence>
<dbReference type="GeneID" id="25400993"/>
<evidence type="ECO:0000256" key="5">
    <source>
        <dbReference type="ARBA" id="ARBA00022989"/>
    </source>
</evidence>
<evidence type="ECO:0000256" key="4">
    <source>
        <dbReference type="ARBA" id="ARBA00022692"/>
    </source>
</evidence>
<keyword evidence="3" id="KW-1003">Cell membrane</keyword>
<keyword evidence="6 7" id="KW-0472">Membrane</keyword>
<keyword evidence="9" id="KW-1185">Reference proteome</keyword>
<gene>
    <name evidence="8" type="ORF">MA03_02140</name>
</gene>
<feature type="transmembrane region" description="Helical" evidence="7">
    <location>
        <begin position="153"/>
        <end position="173"/>
    </location>
</feature>
<dbReference type="STRING" id="1550241.MA03_02140"/>
<keyword evidence="2" id="KW-0813">Transport</keyword>
<accession>A0A0F7FHU8</accession>
<dbReference type="PANTHER" id="PTHR30003">
    <property type="entry name" value="L-LACTATE PERMEASE"/>
    <property type="match status" value="1"/>
</dbReference>
<dbReference type="InterPro" id="IPR003804">
    <property type="entry name" value="Lactate_perm"/>
</dbReference>
<feature type="transmembrane region" description="Helical" evidence="7">
    <location>
        <begin position="211"/>
        <end position="244"/>
    </location>
</feature>
<evidence type="ECO:0000256" key="6">
    <source>
        <dbReference type="ARBA" id="ARBA00023136"/>
    </source>
</evidence>
<protein>
    <recommendedName>
        <fullName evidence="10">L-lactate permease</fullName>
    </recommendedName>
</protein>
<evidence type="ECO:0000256" key="3">
    <source>
        <dbReference type="ARBA" id="ARBA00022475"/>
    </source>
</evidence>
<reference evidence="8 9" key="1">
    <citation type="journal article" date="2015" name="Stand. Genomic Sci.">
        <title>Complete genome sequence of and proposal of Thermofilum uzonense sp. nov. a novel hyperthermophilic crenarchaeon and emended description of the genus Thermofilum.</title>
        <authorList>
            <person name="Toshchakov S.V."/>
            <person name="Korzhenkov A.A."/>
            <person name="Samarov N.I."/>
            <person name="Mazunin I.O."/>
            <person name="Mozhey O.I."/>
            <person name="Shmyr I.S."/>
            <person name="Derbikova K.S."/>
            <person name="Taranov E.A."/>
            <person name="Dominova I.N."/>
            <person name="Bonch-Osmolovskaya E.A."/>
            <person name="Patrushev M.V."/>
            <person name="Podosokorskaya O.A."/>
            <person name="Kublanov I.V."/>
        </authorList>
    </citation>
    <scope>NUCLEOTIDE SEQUENCE [LARGE SCALE GENOMIC DNA]</scope>
    <source>
        <strain evidence="8 9">1807-2</strain>
    </source>
</reference>
<dbReference type="Pfam" id="PF02652">
    <property type="entry name" value="Lactate_perm"/>
    <property type="match status" value="2"/>
</dbReference>
<evidence type="ECO:0000256" key="2">
    <source>
        <dbReference type="ARBA" id="ARBA00022448"/>
    </source>
</evidence>
<evidence type="ECO:0000256" key="1">
    <source>
        <dbReference type="ARBA" id="ARBA00004651"/>
    </source>
</evidence>
<evidence type="ECO:0000256" key="7">
    <source>
        <dbReference type="SAM" id="Phobius"/>
    </source>
</evidence>
<feature type="transmembrane region" description="Helical" evidence="7">
    <location>
        <begin position="432"/>
        <end position="450"/>
    </location>
</feature>
<feature type="transmembrane region" description="Helical" evidence="7">
    <location>
        <begin position="279"/>
        <end position="298"/>
    </location>
</feature>
<dbReference type="RefSeq" id="WP_052883697.1">
    <property type="nucleotide sequence ID" value="NZ_CP009961.1"/>
</dbReference>
<dbReference type="PANTHER" id="PTHR30003:SF0">
    <property type="entry name" value="GLYCOLATE PERMEASE GLCA-RELATED"/>
    <property type="match status" value="1"/>
</dbReference>
<dbReference type="GO" id="GO:0005886">
    <property type="term" value="C:plasma membrane"/>
    <property type="evidence" value="ECO:0007669"/>
    <property type="project" value="UniProtKB-SubCell"/>
</dbReference>
<evidence type="ECO:0000313" key="9">
    <source>
        <dbReference type="Proteomes" id="UP000067434"/>
    </source>
</evidence>
<dbReference type="GO" id="GO:0015129">
    <property type="term" value="F:lactate transmembrane transporter activity"/>
    <property type="evidence" value="ECO:0007669"/>
    <property type="project" value="InterPro"/>
</dbReference>
<feature type="transmembrane region" description="Helical" evidence="7">
    <location>
        <begin position="106"/>
        <end position="133"/>
    </location>
</feature>
<dbReference type="OrthoDB" id="385814at2157"/>
<keyword evidence="4 7" id="KW-0812">Transmembrane</keyword>
<feature type="transmembrane region" description="Helical" evidence="7">
    <location>
        <begin position="185"/>
        <end position="205"/>
    </location>
</feature>
<dbReference type="AlphaFoldDB" id="A0A0F7FHU8"/>
<organism evidence="8 9">
    <name type="scientific">Infirmifilum uzonense</name>
    <dbReference type="NCBI Taxonomy" id="1550241"/>
    <lineage>
        <taxon>Archaea</taxon>
        <taxon>Thermoproteota</taxon>
        <taxon>Thermoprotei</taxon>
        <taxon>Thermofilales</taxon>
        <taxon>Thermofilaceae</taxon>
        <taxon>Infirmifilum</taxon>
    </lineage>
</organism>
<dbReference type="GO" id="GO:0015295">
    <property type="term" value="F:solute:proton symporter activity"/>
    <property type="evidence" value="ECO:0007669"/>
    <property type="project" value="TreeGrafter"/>
</dbReference>
<feature type="transmembrane region" description="Helical" evidence="7">
    <location>
        <begin position="310"/>
        <end position="328"/>
    </location>
</feature>
<comment type="subcellular location">
    <subcellularLocation>
        <location evidence="1">Cell membrane</location>
        <topology evidence="1">Multi-pass membrane protein</topology>
    </subcellularLocation>
</comment>
<dbReference type="Proteomes" id="UP000067434">
    <property type="component" value="Chromosome"/>
</dbReference>
<feature type="transmembrane region" description="Helical" evidence="7">
    <location>
        <begin position="64"/>
        <end position="85"/>
    </location>
</feature>
<dbReference type="EMBL" id="CP009961">
    <property type="protein sequence ID" value="AKG38313.1"/>
    <property type="molecule type" value="Genomic_DNA"/>
</dbReference>
<feature type="transmembrane region" description="Helical" evidence="7">
    <location>
        <begin position="256"/>
        <end position="273"/>
    </location>
</feature>
<sequence>MRVMTEALSIDAIAGLLLIITPLILLGLFRKNVLSTSIITLALGSILAISQAKTPVLVSSLYNGAWTGVQISLLILAAIFFYVNYISLGYLDSLRRNIKPGKGTELYLAVFFSGYIESMSGYGVSPAVTAPILLNLGTTALMATTLPMFGHAWAVPFASLGVPTLVLSGVTGVDARPLAMETAHLLTIPLALTVITIGLMVRPSFKAFSIALLLAFSTYIFAGAGLYTAILLGLTGFTVGILITQGFSPTVSVIKGLLPYLLLSVIVIVLNIIGLRGLVWVTLSTILTATLLAFWNRVGILDKVRRAVKMTRNTLLSIVAFSVIAELSKQAGYAISLARLIASLSGNWYTVIVPFVALIGSFITGSATNSNFLLGALQMAYSDFAGIDPVFVLTLQNAGAGLGSGLAPAKIAIAASTTGGSKIESEVFRRSALMILLLVLSLTITAVLRIL</sequence>
<dbReference type="HOGENOM" id="CLU_606391_0_0_2"/>
<feature type="transmembrane region" description="Helical" evidence="7">
    <location>
        <begin position="348"/>
        <end position="374"/>
    </location>
</feature>
<dbReference type="PATRIC" id="fig|1550241.5.peg.437"/>
<feature type="transmembrane region" description="Helical" evidence="7">
    <location>
        <begin position="6"/>
        <end position="26"/>
    </location>
</feature>
<proteinExistence type="predicted"/>
<evidence type="ECO:0008006" key="10">
    <source>
        <dbReference type="Google" id="ProtNLM"/>
    </source>
</evidence>
<dbReference type="KEGG" id="thf:MA03_02140"/>
<name>A0A0F7FHU8_9CREN</name>
<keyword evidence="5 7" id="KW-1133">Transmembrane helix</keyword>